<dbReference type="EMBL" id="JBBXMP010000190">
    <property type="protein sequence ID" value="KAL0060146.1"/>
    <property type="molecule type" value="Genomic_DNA"/>
</dbReference>
<protein>
    <submittedName>
        <fullName evidence="2">Uncharacterized protein</fullName>
    </submittedName>
</protein>
<accession>A0ABR2ZF19</accession>
<comment type="caution">
    <text evidence="2">The sequence shown here is derived from an EMBL/GenBank/DDBJ whole genome shotgun (WGS) entry which is preliminary data.</text>
</comment>
<feature type="region of interest" description="Disordered" evidence="1">
    <location>
        <begin position="212"/>
        <end position="232"/>
    </location>
</feature>
<evidence type="ECO:0000313" key="3">
    <source>
        <dbReference type="Proteomes" id="UP001437256"/>
    </source>
</evidence>
<organism evidence="2 3">
    <name type="scientific">Marasmius tenuissimus</name>
    <dbReference type="NCBI Taxonomy" id="585030"/>
    <lineage>
        <taxon>Eukaryota</taxon>
        <taxon>Fungi</taxon>
        <taxon>Dikarya</taxon>
        <taxon>Basidiomycota</taxon>
        <taxon>Agaricomycotina</taxon>
        <taxon>Agaricomycetes</taxon>
        <taxon>Agaricomycetidae</taxon>
        <taxon>Agaricales</taxon>
        <taxon>Marasmiineae</taxon>
        <taxon>Marasmiaceae</taxon>
        <taxon>Marasmius</taxon>
    </lineage>
</organism>
<reference evidence="2 3" key="1">
    <citation type="submission" date="2024-05" db="EMBL/GenBank/DDBJ databases">
        <title>A draft genome resource for the thread blight pathogen Marasmius tenuissimus strain MS-2.</title>
        <authorList>
            <person name="Yulfo-Soto G.E."/>
            <person name="Baruah I.K."/>
            <person name="Amoako-Attah I."/>
            <person name="Bukari Y."/>
            <person name="Meinhardt L.W."/>
            <person name="Bailey B.A."/>
            <person name="Cohen S.P."/>
        </authorList>
    </citation>
    <scope>NUCLEOTIDE SEQUENCE [LARGE SCALE GENOMIC DNA]</scope>
    <source>
        <strain evidence="2 3">MS-2</strain>
    </source>
</reference>
<gene>
    <name evidence="2" type="ORF">AAF712_013072</name>
</gene>
<sequence length="256" mass="29107">MSEQLPTTPGASVLAPRMPIEGTRDAPHFNGQYPSDFLRKILSRARAAHIADNDELVDYIYRHSSDRVEGTIRYLPEFNLDKQNKTWDAARKKLLLLFGSTDVDLKVTLGMLRAFVRKHTTEPSYDSRSNVKNCYVNFARLYALLVENKDLSDLAARVEFVKGIPISLREWFMSMLPDEKKTVDSPPTIDEVYDTLKSPYSKKGLFYDPGDDFNSGKNSGDKGNRIGSPATRTNNVAVDDSHDCYYAPLYVFLRRH</sequence>
<evidence type="ECO:0000256" key="1">
    <source>
        <dbReference type="SAM" id="MobiDB-lite"/>
    </source>
</evidence>
<name>A0ABR2ZF19_9AGAR</name>
<proteinExistence type="predicted"/>
<keyword evidence="3" id="KW-1185">Reference proteome</keyword>
<dbReference type="Proteomes" id="UP001437256">
    <property type="component" value="Unassembled WGS sequence"/>
</dbReference>
<evidence type="ECO:0000313" key="2">
    <source>
        <dbReference type="EMBL" id="KAL0060146.1"/>
    </source>
</evidence>